<evidence type="ECO:0000313" key="1">
    <source>
        <dbReference type="EMBL" id="BAC99636.1"/>
    </source>
</evidence>
<dbReference type="Proteomes" id="UP000000763">
    <property type="component" value="Chromosome 8"/>
</dbReference>
<evidence type="ECO:0000313" key="2">
    <source>
        <dbReference type="Proteomes" id="UP000000763"/>
    </source>
</evidence>
<protein>
    <submittedName>
        <fullName evidence="1">Uncharacterized protein</fullName>
    </submittedName>
</protein>
<dbReference type="EMBL" id="AP004658">
    <property type="protein sequence ID" value="BAC99636.1"/>
    <property type="molecule type" value="Genomic_DNA"/>
</dbReference>
<reference evidence="2" key="2">
    <citation type="journal article" date="2008" name="Nucleic Acids Res.">
        <title>The rice annotation project database (RAP-DB): 2008 update.</title>
        <authorList>
            <consortium name="The rice annotation project (RAP)"/>
        </authorList>
    </citation>
    <scope>GENOME REANNOTATION</scope>
    <source>
        <strain evidence="2">cv. Nipponbare</strain>
    </source>
</reference>
<reference evidence="2" key="1">
    <citation type="journal article" date="2005" name="Nature">
        <title>The map-based sequence of the rice genome.</title>
        <authorList>
            <consortium name="International rice genome sequencing project (IRGSP)"/>
            <person name="Matsumoto T."/>
            <person name="Wu J."/>
            <person name="Kanamori H."/>
            <person name="Katayose Y."/>
            <person name="Fujisawa M."/>
            <person name="Namiki N."/>
            <person name="Mizuno H."/>
            <person name="Yamamoto K."/>
            <person name="Antonio B.A."/>
            <person name="Baba T."/>
            <person name="Sakata K."/>
            <person name="Nagamura Y."/>
            <person name="Aoki H."/>
            <person name="Arikawa K."/>
            <person name="Arita K."/>
            <person name="Bito T."/>
            <person name="Chiden Y."/>
            <person name="Fujitsuka N."/>
            <person name="Fukunaka R."/>
            <person name="Hamada M."/>
            <person name="Harada C."/>
            <person name="Hayashi A."/>
            <person name="Hijishita S."/>
            <person name="Honda M."/>
            <person name="Hosokawa S."/>
            <person name="Ichikawa Y."/>
            <person name="Idonuma A."/>
            <person name="Iijima M."/>
            <person name="Ikeda M."/>
            <person name="Ikeno M."/>
            <person name="Ito K."/>
            <person name="Ito S."/>
            <person name="Ito T."/>
            <person name="Ito Y."/>
            <person name="Ito Y."/>
            <person name="Iwabuchi A."/>
            <person name="Kamiya K."/>
            <person name="Karasawa W."/>
            <person name="Kurita K."/>
            <person name="Katagiri S."/>
            <person name="Kikuta A."/>
            <person name="Kobayashi H."/>
            <person name="Kobayashi N."/>
            <person name="Machita K."/>
            <person name="Maehara T."/>
            <person name="Masukawa M."/>
            <person name="Mizubayashi T."/>
            <person name="Mukai Y."/>
            <person name="Nagasaki H."/>
            <person name="Nagata Y."/>
            <person name="Naito S."/>
            <person name="Nakashima M."/>
            <person name="Nakama Y."/>
            <person name="Nakamichi Y."/>
            <person name="Nakamura M."/>
            <person name="Meguro A."/>
            <person name="Negishi M."/>
            <person name="Ohta I."/>
            <person name="Ohta T."/>
            <person name="Okamoto M."/>
            <person name="Ono N."/>
            <person name="Saji S."/>
            <person name="Sakaguchi M."/>
            <person name="Sakai K."/>
            <person name="Shibata M."/>
            <person name="Shimokawa T."/>
            <person name="Song J."/>
            <person name="Takazaki Y."/>
            <person name="Terasawa K."/>
            <person name="Tsugane M."/>
            <person name="Tsuji K."/>
            <person name="Ueda S."/>
            <person name="Waki K."/>
            <person name="Yamagata H."/>
            <person name="Yamamoto M."/>
            <person name="Yamamoto S."/>
            <person name="Yamane H."/>
            <person name="Yoshiki S."/>
            <person name="Yoshihara R."/>
            <person name="Yukawa K."/>
            <person name="Zhong H."/>
            <person name="Yano M."/>
            <person name="Yuan Q."/>
            <person name="Ouyang S."/>
            <person name="Liu J."/>
            <person name="Jones K.M."/>
            <person name="Gansberger K."/>
            <person name="Moffat K."/>
            <person name="Hill J."/>
            <person name="Bera J."/>
            <person name="Fadrosh D."/>
            <person name="Jin S."/>
            <person name="Johri S."/>
            <person name="Kim M."/>
            <person name="Overton L."/>
            <person name="Reardon M."/>
            <person name="Tsitrin T."/>
            <person name="Vuong H."/>
            <person name="Weaver B."/>
            <person name="Ciecko A."/>
            <person name="Tallon L."/>
            <person name="Jackson J."/>
            <person name="Pai G."/>
            <person name="Aken S.V."/>
            <person name="Utterback T."/>
            <person name="Reidmuller S."/>
            <person name="Feldblyum T."/>
            <person name="Hsiao J."/>
            <person name="Zismann V."/>
            <person name="Iobst S."/>
            <person name="de Vazeille A.R."/>
            <person name="Buell C.R."/>
            <person name="Ying K."/>
            <person name="Li Y."/>
            <person name="Lu T."/>
            <person name="Huang Y."/>
            <person name="Zhao Q."/>
            <person name="Feng Q."/>
            <person name="Zhang L."/>
            <person name="Zhu J."/>
            <person name="Weng Q."/>
            <person name="Mu J."/>
            <person name="Lu Y."/>
            <person name="Fan D."/>
            <person name="Liu Y."/>
            <person name="Guan J."/>
            <person name="Zhang Y."/>
            <person name="Yu S."/>
            <person name="Liu X."/>
            <person name="Zhang Y."/>
            <person name="Hong G."/>
            <person name="Han B."/>
            <person name="Choisne N."/>
            <person name="Demange N."/>
            <person name="Orjeda G."/>
            <person name="Samain S."/>
            <person name="Cattolico L."/>
            <person name="Pelletier E."/>
            <person name="Couloux A."/>
            <person name="Segurens B."/>
            <person name="Wincker P."/>
            <person name="D'Hont A."/>
            <person name="Scarpelli C."/>
            <person name="Weissenbach J."/>
            <person name="Salanoubat M."/>
            <person name="Quetier F."/>
            <person name="Yu Y."/>
            <person name="Kim H.R."/>
            <person name="Rambo T."/>
            <person name="Currie J."/>
            <person name="Collura K."/>
            <person name="Luo M."/>
            <person name="Yang T."/>
            <person name="Ammiraju J.S.S."/>
            <person name="Engler F."/>
            <person name="Soderlund C."/>
            <person name="Wing R.A."/>
            <person name="Palmer L.E."/>
            <person name="de la Bastide M."/>
            <person name="Spiegel L."/>
            <person name="Nascimento L."/>
            <person name="Zutavern T."/>
            <person name="O'Shaughnessy A."/>
            <person name="Dike S."/>
            <person name="Dedhia N."/>
            <person name="Preston R."/>
            <person name="Balija V."/>
            <person name="McCombie W.R."/>
            <person name="Chow T."/>
            <person name="Chen H."/>
            <person name="Chung M."/>
            <person name="Chen C."/>
            <person name="Shaw J."/>
            <person name="Wu H."/>
            <person name="Hsiao K."/>
            <person name="Chao Y."/>
            <person name="Chu M."/>
            <person name="Cheng C."/>
            <person name="Hour A."/>
            <person name="Lee P."/>
            <person name="Lin S."/>
            <person name="Lin Y."/>
            <person name="Liou J."/>
            <person name="Liu S."/>
            <person name="Hsing Y."/>
            <person name="Raghuvanshi S."/>
            <person name="Mohanty A."/>
            <person name="Bharti A.K."/>
            <person name="Gaur A."/>
            <person name="Gupta V."/>
            <person name="Kumar D."/>
            <person name="Ravi V."/>
            <person name="Vij S."/>
            <person name="Kapur A."/>
            <person name="Khurana P."/>
            <person name="Khurana P."/>
            <person name="Khurana J.P."/>
            <person name="Tyagi A.K."/>
            <person name="Gaikwad K."/>
            <person name="Singh A."/>
            <person name="Dalal V."/>
            <person name="Srivastava S."/>
            <person name="Dixit A."/>
            <person name="Pal A.K."/>
            <person name="Ghazi I.A."/>
            <person name="Yadav M."/>
            <person name="Pandit A."/>
            <person name="Bhargava A."/>
            <person name="Sureshbabu K."/>
            <person name="Batra K."/>
            <person name="Sharma T.R."/>
            <person name="Mohapatra T."/>
            <person name="Singh N.K."/>
            <person name="Messing J."/>
            <person name="Nelson A.B."/>
            <person name="Fuks G."/>
            <person name="Kavchok S."/>
            <person name="Keizer G."/>
            <person name="Linton E."/>
            <person name="Llaca V."/>
            <person name="Song R."/>
            <person name="Tanyolac B."/>
            <person name="Young S."/>
            <person name="Ho-Il K."/>
            <person name="Hahn J.H."/>
            <person name="Sangsakoo G."/>
            <person name="Vanavichit A."/>
            <person name="de Mattos Luiz.A.T."/>
            <person name="Zimmer P.D."/>
            <person name="Malone G."/>
            <person name="Dellagostin O."/>
            <person name="de Oliveira A.C."/>
            <person name="Bevan M."/>
            <person name="Bancroft I."/>
            <person name="Minx P."/>
            <person name="Cordum H."/>
            <person name="Wilson R."/>
            <person name="Cheng Z."/>
            <person name="Jin W."/>
            <person name="Jiang J."/>
            <person name="Leong S.A."/>
            <person name="Iwama H."/>
            <person name="Gojobori T."/>
            <person name="Itoh T."/>
            <person name="Niimura Y."/>
            <person name="Fujii Y."/>
            <person name="Habara T."/>
            <person name="Sakai H."/>
            <person name="Sato Y."/>
            <person name="Wilson G."/>
            <person name="Kumar K."/>
            <person name="McCouch S."/>
            <person name="Juretic N."/>
            <person name="Hoen D."/>
            <person name="Wright S."/>
            <person name="Bruskiewich R."/>
            <person name="Bureau T."/>
            <person name="Miyao A."/>
            <person name="Hirochika H."/>
            <person name="Nishikawa T."/>
            <person name="Kadowaki K."/>
            <person name="Sugiura M."/>
            <person name="Burr B."/>
            <person name="Sasaki T."/>
        </authorList>
    </citation>
    <scope>NUCLEOTIDE SEQUENCE [LARGE SCALE GENOMIC DNA]</scope>
    <source>
        <strain evidence="2">cv. Nipponbare</strain>
    </source>
</reference>
<gene>
    <name evidence="1" type="primary">P0042B03.29</name>
</gene>
<organism evidence="1 2">
    <name type="scientific">Oryza sativa subsp. japonica</name>
    <name type="common">Rice</name>
    <dbReference type="NCBI Taxonomy" id="39947"/>
    <lineage>
        <taxon>Eukaryota</taxon>
        <taxon>Viridiplantae</taxon>
        <taxon>Streptophyta</taxon>
        <taxon>Embryophyta</taxon>
        <taxon>Tracheophyta</taxon>
        <taxon>Spermatophyta</taxon>
        <taxon>Magnoliopsida</taxon>
        <taxon>Liliopsida</taxon>
        <taxon>Poales</taxon>
        <taxon>Poaceae</taxon>
        <taxon>BOP clade</taxon>
        <taxon>Oryzoideae</taxon>
        <taxon>Oryzeae</taxon>
        <taxon>Oryzinae</taxon>
        <taxon>Oryza</taxon>
        <taxon>Oryza sativa</taxon>
    </lineage>
</organism>
<accession>A0A0P0XFR1</accession>
<proteinExistence type="predicted"/>
<name>A0A0P0XFR1_ORYSJ</name>
<dbReference type="AlphaFoldDB" id="A0A0P0XFR1"/>
<sequence>MTWAKANQHRGLEAKRWLDLLTRGIAPALIGVAVAGPRGGTAMGRLGDEAVARCAQTPYRQVRLDPLGPRLTQEQPRRAASLRHECYLLPAITDELRCVKVHGYAVPCGALGILHQR</sequence>